<feature type="disulfide bond" evidence="6">
    <location>
        <begin position="37"/>
        <end position="46"/>
    </location>
</feature>
<dbReference type="CDD" id="cd00054">
    <property type="entry name" value="EGF_CA"/>
    <property type="match status" value="2"/>
</dbReference>
<dbReference type="GO" id="GO:0007219">
    <property type="term" value="P:Notch signaling pathway"/>
    <property type="evidence" value="ECO:0007669"/>
    <property type="project" value="TreeGrafter"/>
</dbReference>
<comment type="caution">
    <text evidence="6">Lacks conserved residue(s) required for the propagation of feature annotation.</text>
</comment>
<dbReference type="PROSITE" id="PS01186">
    <property type="entry name" value="EGF_2"/>
    <property type="match status" value="2"/>
</dbReference>
<organism evidence="8">
    <name type="scientific">Mesocestoides corti</name>
    <name type="common">Flatworm</name>
    <dbReference type="NCBI Taxonomy" id="53468"/>
    <lineage>
        <taxon>Eukaryota</taxon>
        <taxon>Metazoa</taxon>
        <taxon>Spiralia</taxon>
        <taxon>Lophotrochozoa</taxon>
        <taxon>Platyhelminthes</taxon>
        <taxon>Cestoda</taxon>
        <taxon>Eucestoda</taxon>
        <taxon>Cyclophyllidea</taxon>
        <taxon>Mesocestoididae</taxon>
        <taxon>Mesocestoides</taxon>
    </lineage>
</organism>
<dbReference type="SMART" id="SM00181">
    <property type="entry name" value="EGF"/>
    <property type="match status" value="2"/>
</dbReference>
<dbReference type="SUPFAM" id="SSF57196">
    <property type="entry name" value="EGF/Laminin"/>
    <property type="match status" value="2"/>
</dbReference>
<proteinExistence type="predicted"/>
<dbReference type="Pfam" id="PF00008">
    <property type="entry name" value="EGF"/>
    <property type="match status" value="2"/>
</dbReference>
<dbReference type="PROSITE" id="PS00022">
    <property type="entry name" value="EGF_1"/>
    <property type="match status" value="2"/>
</dbReference>
<dbReference type="PANTHER" id="PTHR12916:SF10">
    <property type="entry name" value="NEUROGENIC LOCUS NOTCH HOMOLOG PROTEIN 2 PRECURSOR"/>
    <property type="match status" value="1"/>
</dbReference>
<evidence type="ECO:0000256" key="2">
    <source>
        <dbReference type="ARBA" id="ARBA00022729"/>
    </source>
</evidence>
<dbReference type="InterPro" id="IPR001881">
    <property type="entry name" value="EGF-like_Ca-bd_dom"/>
</dbReference>
<dbReference type="InterPro" id="IPR000152">
    <property type="entry name" value="EGF-type_Asp/Asn_hydroxyl_site"/>
</dbReference>
<evidence type="ECO:0000256" key="5">
    <source>
        <dbReference type="ARBA" id="ARBA00023180"/>
    </source>
</evidence>
<evidence type="ECO:0000259" key="7">
    <source>
        <dbReference type="PROSITE" id="PS50026"/>
    </source>
</evidence>
<keyword evidence="4 6" id="KW-1015">Disulfide bond</keyword>
<dbReference type="PROSITE" id="PS50026">
    <property type="entry name" value="EGF_3"/>
    <property type="match status" value="2"/>
</dbReference>
<dbReference type="GO" id="GO:0005112">
    <property type="term" value="F:Notch binding"/>
    <property type="evidence" value="ECO:0007669"/>
    <property type="project" value="TreeGrafter"/>
</dbReference>
<evidence type="ECO:0000256" key="6">
    <source>
        <dbReference type="PROSITE-ProRule" id="PRU00076"/>
    </source>
</evidence>
<keyword evidence="1 6" id="KW-0245">EGF-like domain</keyword>
<reference evidence="8" key="1">
    <citation type="submission" date="2017-02" db="UniProtKB">
        <authorList>
            <consortium name="WormBaseParasite"/>
        </authorList>
    </citation>
    <scope>IDENTIFICATION</scope>
</reference>
<accession>A0A0R3U527</accession>
<evidence type="ECO:0000256" key="1">
    <source>
        <dbReference type="ARBA" id="ARBA00022536"/>
    </source>
</evidence>
<dbReference type="Gene3D" id="2.10.25.10">
    <property type="entry name" value="Laminin"/>
    <property type="match status" value="2"/>
</dbReference>
<evidence type="ECO:0000256" key="4">
    <source>
        <dbReference type="ARBA" id="ARBA00023157"/>
    </source>
</evidence>
<protein>
    <submittedName>
        <fullName evidence="8">EGF-like domain-containing protein</fullName>
    </submittedName>
</protein>
<feature type="domain" description="EGF-like" evidence="7">
    <location>
        <begin position="11"/>
        <end position="47"/>
    </location>
</feature>
<dbReference type="GO" id="GO:0005509">
    <property type="term" value="F:calcium ion binding"/>
    <property type="evidence" value="ECO:0007669"/>
    <property type="project" value="InterPro"/>
</dbReference>
<keyword evidence="5" id="KW-0325">Glycoprotein</keyword>
<dbReference type="SMART" id="SM00179">
    <property type="entry name" value="EGF_CA"/>
    <property type="match status" value="2"/>
</dbReference>
<sequence length="96" mass="10116">LTFKGELCDQDVDECASDPCRNGGKCLNTRGSFVCKCPPGFDGALCERPVDPCDSTYGPICSNGGVCIAVNGRPTCRCPPGFSGSRCEVSQTHFCT</sequence>
<dbReference type="FunFam" id="2.10.25.10:FF:000327">
    <property type="entry name" value="neurogenic locus notch homolog protein 4"/>
    <property type="match status" value="1"/>
</dbReference>
<keyword evidence="3" id="KW-0677">Repeat</keyword>
<feature type="domain" description="EGF-like" evidence="7">
    <location>
        <begin position="49"/>
        <end position="88"/>
    </location>
</feature>
<dbReference type="PRINTS" id="PR00010">
    <property type="entry name" value="EGFBLOOD"/>
</dbReference>
<evidence type="ECO:0000313" key="8">
    <source>
        <dbReference type="WBParaSite" id="MCOS_0000179401-mRNA-1"/>
    </source>
</evidence>
<keyword evidence="2" id="KW-0732">Signal</keyword>
<dbReference type="PANTHER" id="PTHR12916">
    <property type="entry name" value="CYTOCHROME C OXIDASE POLYPEPTIDE VIC-2"/>
    <property type="match status" value="1"/>
</dbReference>
<dbReference type="AlphaFoldDB" id="A0A0R3U527"/>
<dbReference type="PROSITE" id="PS00010">
    <property type="entry name" value="ASX_HYDROXYL"/>
    <property type="match status" value="1"/>
</dbReference>
<evidence type="ECO:0000256" key="3">
    <source>
        <dbReference type="ARBA" id="ARBA00022737"/>
    </source>
</evidence>
<feature type="disulfide bond" evidence="6">
    <location>
        <begin position="78"/>
        <end position="87"/>
    </location>
</feature>
<dbReference type="WBParaSite" id="MCOS_0000179401-mRNA-1">
    <property type="protein sequence ID" value="MCOS_0000179401-mRNA-1"/>
    <property type="gene ID" value="MCOS_0000179401"/>
</dbReference>
<name>A0A0R3U527_MESCO</name>
<dbReference type="InterPro" id="IPR000742">
    <property type="entry name" value="EGF"/>
</dbReference>